<organism evidence="2">
    <name type="scientific">marine sediment metagenome</name>
    <dbReference type="NCBI Taxonomy" id="412755"/>
    <lineage>
        <taxon>unclassified sequences</taxon>
        <taxon>metagenomes</taxon>
        <taxon>ecological metagenomes</taxon>
    </lineage>
</organism>
<dbReference type="Gene3D" id="2.60.200.40">
    <property type="match status" value="1"/>
</dbReference>
<dbReference type="SMART" id="SM00046">
    <property type="entry name" value="DAGKc"/>
    <property type="match status" value="1"/>
</dbReference>
<accession>X1V9V4</accession>
<dbReference type="AlphaFoldDB" id="X1V9V4"/>
<dbReference type="InterPro" id="IPR050187">
    <property type="entry name" value="Lipid_Phosphate_FormReg"/>
</dbReference>
<dbReference type="PANTHER" id="PTHR12358">
    <property type="entry name" value="SPHINGOSINE KINASE"/>
    <property type="match status" value="1"/>
</dbReference>
<evidence type="ECO:0000313" key="2">
    <source>
        <dbReference type="EMBL" id="GAJ13437.1"/>
    </source>
</evidence>
<feature type="non-terminal residue" evidence="2">
    <location>
        <position position="198"/>
    </location>
</feature>
<dbReference type="Pfam" id="PF00781">
    <property type="entry name" value="DAGK_cat"/>
    <property type="match status" value="1"/>
</dbReference>
<dbReference type="PANTHER" id="PTHR12358:SF106">
    <property type="entry name" value="LIPID KINASE YEGS"/>
    <property type="match status" value="1"/>
</dbReference>
<proteinExistence type="predicted"/>
<gene>
    <name evidence="2" type="ORF">S12H4_42315</name>
</gene>
<dbReference type="GO" id="GO:0005886">
    <property type="term" value="C:plasma membrane"/>
    <property type="evidence" value="ECO:0007669"/>
    <property type="project" value="TreeGrafter"/>
</dbReference>
<dbReference type="SUPFAM" id="SSF111331">
    <property type="entry name" value="NAD kinase/diacylglycerol kinase-like"/>
    <property type="match status" value="1"/>
</dbReference>
<feature type="domain" description="DAGKc" evidence="1">
    <location>
        <begin position="1"/>
        <end position="122"/>
    </location>
</feature>
<name>X1V9V4_9ZZZZ</name>
<dbReference type="InterPro" id="IPR016064">
    <property type="entry name" value="NAD/diacylglycerol_kinase_sf"/>
</dbReference>
<dbReference type="PROSITE" id="PS50146">
    <property type="entry name" value="DAGK"/>
    <property type="match status" value="1"/>
</dbReference>
<reference evidence="2" key="1">
    <citation type="journal article" date="2014" name="Front. Microbiol.">
        <title>High frequency of phylogenetically diverse reductive dehalogenase-homologous genes in deep subseafloor sedimentary metagenomes.</title>
        <authorList>
            <person name="Kawai M."/>
            <person name="Futagami T."/>
            <person name="Toyoda A."/>
            <person name="Takaki Y."/>
            <person name="Nishi S."/>
            <person name="Hori S."/>
            <person name="Arai W."/>
            <person name="Tsubouchi T."/>
            <person name="Morono Y."/>
            <person name="Uchiyama I."/>
            <person name="Ito T."/>
            <person name="Fujiyama A."/>
            <person name="Inagaki F."/>
            <person name="Takami H."/>
        </authorList>
    </citation>
    <scope>NUCLEOTIDE SEQUENCE</scope>
    <source>
        <strain evidence="2">Expedition CK06-06</strain>
    </source>
</reference>
<dbReference type="InterPro" id="IPR017438">
    <property type="entry name" value="ATP-NAD_kinase_N"/>
</dbReference>
<sequence>MPEGGKDWNEISRLLSESGIKFTCFFTERKLHAIHLTAQNIEQGYKNIIVVSGDGTLNEVVNGVFTQNKYPTEEIALGMITVGTGNDWGRMYNIPRNYKEAISVLKTCKTVKQDIGVVQYFSSGMQERRYFINIAGLGFDAKVVNKTNRQKEKGRSGVLIYLINILTSLFKYKDVKAEIIIDGNKIEDEIFTVSLGIG</sequence>
<dbReference type="GO" id="GO:0016301">
    <property type="term" value="F:kinase activity"/>
    <property type="evidence" value="ECO:0007669"/>
    <property type="project" value="InterPro"/>
</dbReference>
<protein>
    <recommendedName>
        <fullName evidence="1">DAGKc domain-containing protein</fullName>
    </recommendedName>
</protein>
<evidence type="ECO:0000259" key="1">
    <source>
        <dbReference type="PROSITE" id="PS50146"/>
    </source>
</evidence>
<dbReference type="InterPro" id="IPR001206">
    <property type="entry name" value="Diacylglycerol_kinase_cat_dom"/>
</dbReference>
<comment type="caution">
    <text evidence="2">The sequence shown here is derived from an EMBL/GenBank/DDBJ whole genome shotgun (WGS) entry which is preliminary data.</text>
</comment>
<dbReference type="Gene3D" id="3.40.50.10330">
    <property type="entry name" value="Probable inorganic polyphosphate/atp-NAD kinase, domain 1"/>
    <property type="match status" value="1"/>
</dbReference>
<dbReference type="EMBL" id="BARW01025877">
    <property type="protein sequence ID" value="GAJ13437.1"/>
    <property type="molecule type" value="Genomic_DNA"/>
</dbReference>